<feature type="domain" description="Peptidase S8/S53" evidence="10">
    <location>
        <begin position="183"/>
        <end position="483"/>
    </location>
</feature>
<evidence type="ECO:0000256" key="3">
    <source>
        <dbReference type="ARBA" id="ARBA00022737"/>
    </source>
</evidence>
<dbReference type="PROSITE" id="PS51892">
    <property type="entry name" value="SUBTILASE"/>
    <property type="match status" value="1"/>
</dbReference>
<dbReference type="Pfam" id="PF22148">
    <property type="entry name" value="Fervidolysin_NPro-like"/>
    <property type="match status" value="1"/>
</dbReference>
<evidence type="ECO:0000259" key="11">
    <source>
        <dbReference type="Pfam" id="PF22148"/>
    </source>
</evidence>
<dbReference type="InterPro" id="IPR022398">
    <property type="entry name" value="Peptidase_S8_His-AS"/>
</dbReference>
<keyword evidence="9" id="KW-0732">Signal</keyword>
<accession>A0ABU6IH12</accession>
<dbReference type="InterPro" id="IPR018337">
    <property type="entry name" value="Cell_wall/Cho-bd_repeat"/>
</dbReference>
<keyword evidence="2 7" id="KW-0645">Protease</keyword>
<feature type="repeat" description="Cell wall-binding" evidence="6">
    <location>
        <begin position="758"/>
        <end position="777"/>
    </location>
</feature>
<feature type="active site" description="Charge relay system" evidence="7">
    <location>
        <position position="189"/>
    </location>
</feature>
<keyword evidence="3" id="KW-0677">Repeat</keyword>
<evidence type="ECO:0000256" key="6">
    <source>
        <dbReference type="PROSITE-ProRule" id="PRU00591"/>
    </source>
</evidence>
<proteinExistence type="inferred from homology"/>
<feature type="repeat" description="Cell wall-binding" evidence="6">
    <location>
        <begin position="778"/>
        <end position="797"/>
    </location>
</feature>
<feature type="repeat" description="Cell wall-binding" evidence="6">
    <location>
        <begin position="678"/>
        <end position="697"/>
    </location>
</feature>
<organism evidence="12 13">
    <name type="scientific">Adlercreutzia wanghongyangiae</name>
    <dbReference type="NCBI Taxonomy" id="3111451"/>
    <lineage>
        <taxon>Bacteria</taxon>
        <taxon>Bacillati</taxon>
        <taxon>Actinomycetota</taxon>
        <taxon>Coriobacteriia</taxon>
        <taxon>Eggerthellales</taxon>
        <taxon>Eggerthellaceae</taxon>
        <taxon>Adlercreutzia</taxon>
    </lineage>
</organism>
<evidence type="ECO:0000313" key="12">
    <source>
        <dbReference type="EMBL" id="MEC4175702.1"/>
    </source>
</evidence>
<feature type="region of interest" description="Disordered" evidence="8">
    <location>
        <begin position="507"/>
        <end position="539"/>
    </location>
</feature>
<dbReference type="Gene3D" id="3.40.50.200">
    <property type="entry name" value="Peptidase S8/S53 domain"/>
    <property type="match status" value="1"/>
</dbReference>
<feature type="compositionally biased region" description="Polar residues" evidence="8">
    <location>
        <begin position="512"/>
        <end position="537"/>
    </location>
</feature>
<dbReference type="EMBL" id="JAYMFF010000007">
    <property type="protein sequence ID" value="MEC4175702.1"/>
    <property type="molecule type" value="Genomic_DNA"/>
</dbReference>
<dbReference type="PROSITE" id="PS00138">
    <property type="entry name" value="SUBTILASE_SER"/>
    <property type="match status" value="1"/>
</dbReference>
<dbReference type="Gene3D" id="2.10.270.20">
    <property type="match status" value="3"/>
</dbReference>
<evidence type="ECO:0000256" key="9">
    <source>
        <dbReference type="SAM" id="SignalP"/>
    </source>
</evidence>
<feature type="signal peptide" evidence="9">
    <location>
        <begin position="1"/>
        <end position="31"/>
    </location>
</feature>
<dbReference type="InterPro" id="IPR050131">
    <property type="entry name" value="Peptidase_S8_subtilisin-like"/>
</dbReference>
<dbReference type="Gene3D" id="2.10.270.10">
    <property type="entry name" value="Cholin Binding"/>
    <property type="match status" value="2"/>
</dbReference>
<dbReference type="InterPro" id="IPR054399">
    <property type="entry name" value="Fervidolysin-like_N_prodom"/>
</dbReference>
<feature type="repeat" description="Cell wall-binding" evidence="6">
    <location>
        <begin position="558"/>
        <end position="577"/>
    </location>
</feature>
<evidence type="ECO:0000313" key="13">
    <source>
        <dbReference type="Proteomes" id="UP001349994"/>
    </source>
</evidence>
<sequence length="915" mass="97676">MVAEGIRKKALCICLSLALLTGWGGVGVAYADGNAGEGAHSPASAATRERSADPVDLGYVPGEVVVVYEDGATEADKKAAADLIGGNSASDEAEFDMGTVTTVDFDDELTVEQAADIIAADESVKYAVPNYLATLYDEPEVNLTPQSLAAKTDEHRSQQWHLDYVKAPAAWSLLANRENVSRTKVAVIDTGASLDHPDLLNVINRPESIEVVWSDRLNYASWHAAPLRGDGYTNGGSAIDEHSGHGTHVSGIIAAEADNGGVTGVTSAPGTVRANALVDLVVIDAFSLLRPREDGSLVASAELNDIVFALCYARDAGCSVVNMSLGFTGSNAELVRMFNELTAELTEENDMLIVAAAGNEGLNSPSVPAVCDEVMGVISVSDLSLPQTSDKTINGHTWAVGNTTRSWFSNYGTWCDISAPGEAILSTVFYNGIQNTYGFMSGTSMACPVVAGVAAMVRSANPGIPAKQVRSVLCDTATDLGQPVEAASGVVNAEAAVARALEWSAPPLTENGAGNRNDPPTSSGAQAGVSQPTQTVKGSWRHDGSGWWYQDARGGYPASCWRQIGGKWYHFNRSGYMETGWLKTGGSWYYLNPSGAMATGWKKVGGSWYYLRSNGAMAVGWQRVDGAWYYLGGSGAMETGWLKTGGSWYYLNPSGAMATGWKKVGGSWYYLRSNGAMAVGWQRVDGAWYYLGGSGAMETGWLKTGGSWYYLNPSGAMATGWKKVGGSWYYLRSNGAMAVGWQRVDGAWYYLGGSGAMKTGWLKTGGSWYYLNPSGAMATGWKKVGGSWYYLRSNGAMAVGWQRVDGAWYYLGGSGAMKTGWLKTGGSWYYLNPSGAMATGWKKVGGSWYYLRSSGAMATGWQKIDGAWYYLNSSGAMASNRWVGNCYVTGSGAMATDTWIGRYYVDTEGKWARTR</sequence>
<comment type="similarity">
    <text evidence="1 7">Belongs to the peptidase S8 family.</text>
</comment>
<keyword evidence="5 7" id="KW-0720">Serine protease</keyword>
<evidence type="ECO:0000256" key="2">
    <source>
        <dbReference type="ARBA" id="ARBA00022670"/>
    </source>
</evidence>
<feature type="repeat" description="Cell wall-binding" evidence="6">
    <location>
        <begin position="738"/>
        <end position="757"/>
    </location>
</feature>
<dbReference type="PANTHER" id="PTHR43806:SF11">
    <property type="entry name" value="CEREVISIN-RELATED"/>
    <property type="match status" value="1"/>
</dbReference>
<keyword evidence="13" id="KW-1185">Reference proteome</keyword>
<dbReference type="SUPFAM" id="SSF69360">
    <property type="entry name" value="Cell wall binding repeat"/>
    <property type="match status" value="3"/>
</dbReference>
<feature type="repeat" description="Cell wall-binding" evidence="6">
    <location>
        <begin position="658"/>
        <end position="677"/>
    </location>
</feature>
<keyword evidence="4 7" id="KW-0378">Hydrolase</keyword>
<dbReference type="PRINTS" id="PR00723">
    <property type="entry name" value="SUBTILISIN"/>
</dbReference>
<feature type="repeat" description="Cell wall-binding" evidence="6">
    <location>
        <begin position="818"/>
        <end position="837"/>
    </location>
</feature>
<feature type="repeat" description="Cell wall-binding" evidence="6">
    <location>
        <begin position="598"/>
        <end position="617"/>
    </location>
</feature>
<dbReference type="RefSeq" id="WP_338209621.1">
    <property type="nucleotide sequence ID" value="NZ_JAYMFF010000007.1"/>
</dbReference>
<evidence type="ECO:0000256" key="8">
    <source>
        <dbReference type="SAM" id="MobiDB-lite"/>
    </source>
</evidence>
<feature type="active site" description="Charge relay system" evidence="7">
    <location>
        <position position="444"/>
    </location>
</feature>
<feature type="repeat" description="Cell wall-binding" evidence="6">
    <location>
        <begin position="858"/>
        <end position="877"/>
    </location>
</feature>
<evidence type="ECO:0000256" key="4">
    <source>
        <dbReference type="ARBA" id="ARBA00022801"/>
    </source>
</evidence>
<dbReference type="InterPro" id="IPR036852">
    <property type="entry name" value="Peptidase_S8/S53_dom_sf"/>
</dbReference>
<feature type="repeat" description="Cell wall-binding" evidence="6">
    <location>
        <begin position="718"/>
        <end position="737"/>
    </location>
</feature>
<reference evidence="12 13" key="1">
    <citation type="submission" date="2024-01" db="EMBL/GenBank/DDBJ databases">
        <title>novel species in genus Adlercreutzia.</title>
        <authorList>
            <person name="Liu X."/>
        </authorList>
    </citation>
    <scope>NUCLEOTIDE SEQUENCE [LARGE SCALE GENOMIC DNA]</scope>
    <source>
        <strain evidence="12 13">R7</strain>
    </source>
</reference>
<dbReference type="InterPro" id="IPR000209">
    <property type="entry name" value="Peptidase_S8/S53_dom"/>
</dbReference>
<name>A0ABU6IH12_9ACTN</name>
<feature type="repeat" description="Cell wall-binding" evidence="6">
    <location>
        <begin position="578"/>
        <end position="597"/>
    </location>
</feature>
<gene>
    <name evidence="12" type="ORF">VIN30_04500</name>
</gene>
<dbReference type="PROSITE" id="PS00137">
    <property type="entry name" value="SUBTILASE_HIS"/>
    <property type="match status" value="1"/>
</dbReference>
<evidence type="ECO:0000259" key="10">
    <source>
        <dbReference type="Pfam" id="PF00082"/>
    </source>
</evidence>
<evidence type="ECO:0000256" key="5">
    <source>
        <dbReference type="ARBA" id="ARBA00022825"/>
    </source>
</evidence>
<feature type="chain" id="PRO_5047259728" evidence="9">
    <location>
        <begin position="32"/>
        <end position="915"/>
    </location>
</feature>
<feature type="repeat" description="Cell wall-binding" evidence="6">
    <location>
        <begin position="618"/>
        <end position="637"/>
    </location>
</feature>
<dbReference type="Pfam" id="PF01473">
    <property type="entry name" value="Choline_bind_1"/>
    <property type="match status" value="2"/>
</dbReference>
<dbReference type="Pfam" id="PF00082">
    <property type="entry name" value="Peptidase_S8"/>
    <property type="match status" value="1"/>
</dbReference>
<comment type="caution">
    <text evidence="12">The sequence shown here is derived from an EMBL/GenBank/DDBJ whole genome shotgun (WGS) entry which is preliminary data.</text>
</comment>
<dbReference type="InterPro" id="IPR023828">
    <property type="entry name" value="Peptidase_S8_Ser-AS"/>
</dbReference>
<feature type="active site" description="Charge relay system" evidence="7">
    <location>
        <position position="245"/>
    </location>
</feature>
<dbReference type="Pfam" id="PF19127">
    <property type="entry name" value="Choline_bind_3"/>
    <property type="match status" value="5"/>
</dbReference>
<dbReference type="InterPro" id="IPR015500">
    <property type="entry name" value="Peptidase_S8_subtilisin-rel"/>
</dbReference>
<feature type="repeat" description="Cell wall-binding" evidence="6">
    <location>
        <begin position="698"/>
        <end position="717"/>
    </location>
</feature>
<dbReference type="SUPFAM" id="SSF52743">
    <property type="entry name" value="Subtilisin-like"/>
    <property type="match status" value="1"/>
</dbReference>
<feature type="repeat" description="Cell wall-binding" evidence="6">
    <location>
        <begin position="798"/>
        <end position="817"/>
    </location>
</feature>
<dbReference type="PROSITE" id="PS51170">
    <property type="entry name" value="CW"/>
    <property type="match status" value="16"/>
</dbReference>
<feature type="repeat" description="Cell wall-binding" evidence="6">
    <location>
        <begin position="638"/>
        <end position="657"/>
    </location>
</feature>
<protein>
    <submittedName>
        <fullName evidence="12">S8 family serine peptidase</fullName>
    </submittedName>
</protein>
<dbReference type="PANTHER" id="PTHR43806">
    <property type="entry name" value="PEPTIDASE S8"/>
    <property type="match status" value="1"/>
</dbReference>
<feature type="repeat" description="Cell wall-binding" evidence="6">
    <location>
        <begin position="838"/>
        <end position="857"/>
    </location>
</feature>
<feature type="domain" description="Fervidolysin-like N-terminal prodomain" evidence="11">
    <location>
        <begin position="51"/>
        <end position="130"/>
    </location>
</feature>
<dbReference type="Proteomes" id="UP001349994">
    <property type="component" value="Unassembled WGS sequence"/>
</dbReference>
<evidence type="ECO:0000256" key="7">
    <source>
        <dbReference type="PROSITE-ProRule" id="PRU01240"/>
    </source>
</evidence>
<evidence type="ECO:0000256" key="1">
    <source>
        <dbReference type="ARBA" id="ARBA00011073"/>
    </source>
</evidence>